<evidence type="ECO:0000313" key="12">
    <source>
        <dbReference type="Proteomes" id="UP001596086"/>
    </source>
</evidence>
<accession>A0ABW0S5D8</accession>
<keyword evidence="5 8" id="KW-0547">Nucleotide-binding</keyword>
<dbReference type="PANTHER" id="PTHR38761">
    <property type="entry name" value="GLUTAMATE--CYSTEINE LIGASE"/>
    <property type="match status" value="1"/>
</dbReference>
<keyword evidence="6 8" id="KW-0067">ATP-binding</keyword>
<proteinExistence type="inferred from homology"/>
<evidence type="ECO:0000256" key="4">
    <source>
        <dbReference type="ARBA" id="ARBA00022684"/>
    </source>
</evidence>
<dbReference type="Proteomes" id="UP001596086">
    <property type="component" value="Unassembled WGS sequence"/>
</dbReference>
<dbReference type="GO" id="GO:0004357">
    <property type="term" value="F:glutamate-cysteine ligase activity"/>
    <property type="evidence" value="ECO:0007669"/>
    <property type="project" value="UniProtKB-EC"/>
</dbReference>
<keyword evidence="4 8" id="KW-0317">Glutathione biosynthesis</keyword>
<evidence type="ECO:0000313" key="11">
    <source>
        <dbReference type="EMBL" id="MFC5552193.1"/>
    </source>
</evidence>
<evidence type="ECO:0000256" key="1">
    <source>
        <dbReference type="ARBA" id="ARBA00005006"/>
    </source>
</evidence>
<name>A0ABW0S5D8_9BURK</name>
<evidence type="ECO:0000256" key="2">
    <source>
        <dbReference type="ARBA" id="ARBA00008772"/>
    </source>
</evidence>
<comment type="similarity">
    <text evidence="2 8">Belongs to the glutamate--cysteine ligase type 1 family. Type 1 subfamily.</text>
</comment>
<dbReference type="InterPro" id="IPR006334">
    <property type="entry name" value="Glut_cys_ligase"/>
</dbReference>
<dbReference type="SUPFAM" id="SSF55931">
    <property type="entry name" value="Glutamine synthetase/guanido kinase"/>
    <property type="match status" value="1"/>
</dbReference>
<reference evidence="12" key="1">
    <citation type="journal article" date="2019" name="Int. J. Syst. Evol. Microbiol.">
        <title>The Global Catalogue of Microorganisms (GCM) 10K type strain sequencing project: providing services to taxonomists for standard genome sequencing and annotation.</title>
        <authorList>
            <consortium name="The Broad Institute Genomics Platform"/>
            <consortium name="The Broad Institute Genome Sequencing Center for Infectious Disease"/>
            <person name="Wu L."/>
            <person name="Ma J."/>
        </authorList>
    </citation>
    <scope>NUCLEOTIDE SEQUENCE [LARGE SCALE GENOMIC DNA]</scope>
    <source>
        <strain evidence="12">CGMCC 4.5798</strain>
    </source>
</reference>
<dbReference type="NCBIfam" id="TIGR01434">
    <property type="entry name" value="glu_cys_ligase"/>
    <property type="match status" value="1"/>
</dbReference>
<comment type="catalytic activity">
    <reaction evidence="7 8 9">
        <text>L-cysteine + L-glutamate + ATP = gamma-L-glutamyl-L-cysteine + ADP + phosphate + H(+)</text>
        <dbReference type="Rhea" id="RHEA:13285"/>
        <dbReference type="ChEBI" id="CHEBI:15378"/>
        <dbReference type="ChEBI" id="CHEBI:29985"/>
        <dbReference type="ChEBI" id="CHEBI:30616"/>
        <dbReference type="ChEBI" id="CHEBI:35235"/>
        <dbReference type="ChEBI" id="CHEBI:43474"/>
        <dbReference type="ChEBI" id="CHEBI:58173"/>
        <dbReference type="ChEBI" id="CHEBI:456216"/>
        <dbReference type="EC" id="6.3.2.2"/>
    </reaction>
</comment>
<dbReference type="Gene3D" id="3.30.590.20">
    <property type="match status" value="1"/>
</dbReference>
<evidence type="ECO:0000256" key="9">
    <source>
        <dbReference type="RuleBase" id="RU004391"/>
    </source>
</evidence>
<organism evidence="11 12">
    <name type="scientific">Massilia aerilata</name>
    <dbReference type="NCBI Taxonomy" id="453817"/>
    <lineage>
        <taxon>Bacteria</taxon>
        <taxon>Pseudomonadati</taxon>
        <taxon>Pseudomonadota</taxon>
        <taxon>Betaproteobacteria</taxon>
        <taxon>Burkholderiales</taxon>
        <taxon>Oxalobacteraceae</taxon>
        <taxon>Telluria group</taxon>
        <taxon>Massilia</taxon>
    </lineage>
</organism>
<dbReference type="InterPro" id="IPR007370">
    <property type="entry name" value="Glu_cys_ligase"/>
</dbReference>
<evidence type="ECO:0000256" key="7">
    <source>
        <dbReference type="ARBA" id="ARBA00048819"/>
    </source>
</evidence>
<feature type="domain" description="Glutamate--cysteine ligase" evidence="10">
    <location>
        <begin position="40"/>
        <end position="413"/>
    </location>
</feature>
<evidence type="ECO:0000256" key="5">
    <source>
        <dbReference type="ARBA" id="ARBA00022741"/>
    </source>
</evidence>
<evidence type="ECO:0000259" key="10">
    <source>
        <dbReference type="Pfam" id="PF04262"/>
    </source>
</evidence>
<keyword evidence="12" id="KW-1185">Reference proteome</keyword>
<gene>
    <name evidence="8 11" type="primary">gshA</name>
    <name evidence="11" type="ORF">ACFPO9_27065</name>
</gene>
<dbReference type="InterPro" id="IPR014746">
    <property type="entry name" value="Gln_synth/guanido_kin_cat_dom"/>
</dbReference>
<sequence>MQNWRVPGALGYFRLISAPHLQYKKGNTVSKPNQLERRLALLDDDAHRGLLLQGLRGIERETLRVDSQGHLARTPHPVQLGSALTNPQITTDYAEALLEFITPAEHDIALALHRLDAIHRYAYGKLGNEMLWSQSMPCDLPAEEDIEIAWYGESNIGMLKHVYRRGLALRYGKAMQCIAGIHYNYSLPEQFWTVIAQSEGIMEERRHALRDFQSESYIAMIRNFRRYSWLLMYLFGASPVLAKGFLRGRAHQLETLSDDTLYLPWATSLRMSDLGYQNDAQSGLRPHENSLESYVTSLMDAVNRPYPPYEEIGTRKNGEWVQLSTNILQIENEYYSTIRPKRVIRTGERPVQALCNRGVQYIEVRCLDVDPFEPVGIALETGRFLDAFLLFCALEESPKINAMEGQVHARNFARTVKEGRRPDLTLTRDEQEIPLKDWALELIERIRPLAELLDKEHNYKGAHLESLEAQKAKVLDASLTPSARVLEAVRELGSFAKFGLQQSELHAQAFRADALMPLEVAVFDEMAQASLAEQRQIEQTGTGSFDDFVAAYNSSTLCGNC</sequence>
<comment type="caution">
    <text evidence="11">The sequence shown here is derived from an EMBL/GenBank/DDBJ whole genome shotgun (WGS) entry which is preliminary data.</text>
</comment>
<dbReference type="HAMAP" id="MF_00578">
    <property type="entry name" value="Glu_cys_ligase"/>
    <property type="match status" value="1"/>
</dbReference>
<keyword evidence="3 8" id="KW-0436">Ligase</keyword>
<dbReference type="Pfam" id="PF04262">
    <property type="entry name" value="Glu_cys_ligase"/>
    <property type="match status" value="1"/>
</dbReference>
<comment type="pathway">
    <text evidence="1 8 9">Sulfur metabolism; glutathione biosynthesis; glutathione from L-cysteine and L-glutamate: step 1/2.</text>
</comment>
<evidence type="ECO:0000256" key="3">
    <source>
        <dbReference type="ARBA" id="ARBA00022598"/>
    </source>
</evidence>
<dbReference type="EMBL" id="JBHSMZ010000026">
    <property type="protein sequence ID" value="MFC5552193.1"/>
    <property type="molecule type" value="Genomic_DNA"/>
</dbReference>
<dbReference type="RefSeq" id="WP_379777421.1">
    <property type="nucleotide sequence ID" value="NZ_JBHSMZ010000026.1"/>
</dbReference>
<dbReference type="PANTHER" id="PTHR38761:SF1">
    <property type="entry name" value="GLUTAMATE--CYSTEINE LIGASE"/>
    <property type="match status" value="1"/>
</dbReference>
<protein>
    <recommendedName>
        <fullName evidence="8">Glutamate--cysteine ligase</fullName>
        <ecNumber evidence="8">6.3.2.2</ecNumber>
    </recommendedName>
    <alternativeName>
        <fullName evidence="8">Gamma-ECS</fullName>
        <shortName evidence="8">GCS</shortName>
    </alternativeName>
    <alternativeName>
        <fullName evidence="8">Gamma-glutamylcysteine synthetase</fullName>
    </alternativeName>
</protein>
<dbReference type="EC" id="6.3.2.2" evidence="8"/>
<evidence type="ECO:0000256" key="6">
    <source>
        <dbReference type="ARBA" id="ARBA00022840"/>
    </source>
</evidence>
<evidence type="ECO:0000256" key="8">
    <source>
        <dbReference type="HAMAP-Rule" id="MF_00578"/>
    </source>
</evidence>